<dbReference type="RefSeq" id="WP_267265230.1">
    <property type="nucleotide sequence ID" value="NZ_JAOVZW010000008.1"/>
</dbReference>
<evidence type="ECO:0000259" key="2">
    <source>
        <dbReference type="Pfam" id="PF02789"/>
    </source>
</evidence>
<feature type="domain" description="Peptidase M17 leucyl aminopeptidase N-terminal" evidence="2">
    <location>
        <begin position="95"/>
        <end position="201"/>
    </location>
</feature>
<reference evidence="3" key="1">
    <citation type="submission" date="2022-10" db="EMBL/GenBank/DDBJ databases">
        <title>Chryseobacterium sp. nov., a novel bacterial species.</title>
        <authorList>
            <person name="Cao Y."/>
        </authorList>
    </citation>
    <scope>NUCLEOTIDE SEQUENCE</scope>
    <source>
        <strain evidence="3">CCTCC AB2015118</strain>
    </source>
</reference>
<dbReference type="Proteomes" id="UP001073122">
    <property type="component" value="Unassembled WGS sequence"/>
</dbReference>
<name>A0ABT3XP60_9FLAO</name>
<feature type="signal peptide" evidence="1">
    <location>
        <begin position="1"/>
        <end position="26"/>
    </location>
</feature>
<evidence type="ECO:0000256" key="1">
    <source>
        <dbReference type="SAM" id="SignalP"/>
    </source>
</evidence>
<dbReference type="InterPro" id="IPR043472">
    <property type="entry name" value="Macro_dom-like"/>
</dbReference>
<gene>
    <name evidence="3" type="ORF">OF897_08315</name>
</gene>
<keyword evidence="1" id="KW-0732">Signal</keyword>
<feature type="chain" id="PRO_5045686499" evidence="1">
    <location>
        <begin position="27"/>
        <end position="247"/>
    </location>
</feature>
<evidence type="ECO:0000313" key="4">
    <source>
        <dbReference type="Proteomes" id="UP001073122"/>
    </source>
</evidence>
<organism evidence="3 4">
    <name type="scientific">Chryseobacterium formosus</name>
    <dbReference type="NCBI Taxonomy" id="1537363"/>
    <lineage>
        <taxon>Bacteria</taxon>
        <taxon>Pseudomonadati</taxon>
        <taxon>Bacteroidota</taxon>
        <taxon>Flavobacteriia</taxon>
        <taxon>Flavobacteriales</taxon>
        <taxon>Weeksellaceae</taxon>
        <taxon>Chryseobacterium group</taxon>
        <taxon>Chryseobacterium</taxon>
    </lineage>
</organism>
<dbReference type="Pfam" id="PF02789">
    <property type="entry name" value="Peptidase_M17_N"/>
    <property type="match status" value="1"/>
</dbReference>
<dbReference type="EMBL" id="JAOVZW010000008">
    <property type="protein sequence ID" value="MCX8523927.1"/>
    <property type="molecule type" value="Genomic_DNA"/>
</dbReference>
<protein>
    <submittedName>
        <fullName evidence="3">Peptidase M17</fullName>
    </submittedName>
</protein>
<dbReference type="SUPFAM" id="SSF52949">
    <property type="entry name" value="Macro domain-like"/>
    <property type="match status" value="1"/>
</dbReference>
<comment type="caution">
    <text evidence="3">The sequence shown here is derived from an EMBL/GenBank/DDBJ whole genome shotgun (WGS) entry which is preliminary data.</text>
</comment>
<dbReference type="InterPro" id="IPR008283">
    <property type="entry name" value="Peptidase_M17_N"/>
</dbReference>
<dbReference type="Gene3D" id="3.40.220.10">
    <property type="entry name" value="Leucine Aminopeptidase, subunit E, domain 1"/>
    <property type="match status" value="1"/>
</dbReference>
<sequence>MKNILKNTINKSLLIAGLVFSTLTFAQNTTANSSSTPAKIGTSKNWGSVDGISMIGLVQGPSSADAQLQVACVFEYTDNDIHSAQALPANLNGLVHLDEALKGEFTKIRQSGQFKGHSLETLLISPPKGSMSAKKLLLIGLGDRSKFTPELMTSVGEVAAREAMRLGVTNFAFASDLKDGGIDSPTALIAGNVVKGIVLANRSENYLKEHNLSKTKKLEKVYLLAGPSFFEIAGGGIQAAIAEVNEK</sequence>
<evidence type="ECO:0000313" key="3">
    <source>
        <dbReference type="EMBL" id="MCX8523927.1"/>
    </source>
</evidence>
<keyword evidence="4" id="KW-1185">Reference proteome</keyword>
<proteinExistence type="predicted"/>
<accession>A0ABT3XP60</accession>